<dbReference type="Gramene" id="rna-AYBTSS11_LOCUS20698">
    <property type="protein sequence ID" value="CAJ1965168.1"/>
    <property type="gene ID" value="gene-AYBTSS11_LOCUS20698"/>
</dbReference>
<organism evidence="2 3">
    <name type="scientific">Sphenostylis stenocarpa</name>
    <dbReference type="NCBI Taxonomy" id="92480"/>
    <lineage>
        <taxon>Eukaryota</taxon>
        <taxon>Viridiplantae</taxon>
        <taxon>Streptophyta</taxon>
        <taxon>Embryophyta</taxon>
        <taxon>Tracheophyta</taxon>
        <taxon>Spermatophyta</taxon>
        <taxon>Magnoliopsida</taxon>
        <taxon>eudicotyledons</taxon>
        <taxon>Gunneridae</taxon>
        <taxon>Pentapetalae</taxon>
        <taxon>rosids</taxon>
        <taxon>fabids</taxon>
        <taxon>Fabales</taxon>
        <taxon>Fabaceae</taxon>
        <taxon>Papilionoideae</taxon>
        <taxon>50 kb inversion clade</taxon>
        <taxon>NPAAA clade</taxon>
        <taxon>indigoferoid/millettioid clade</taxon>
        <taxon>Phaseoleae</taxon>
        <taxon>Sphenostylis</taxon>
    </lineage>
</organism>
<dbReference type="Proteomes" id="UP001189624">
    <property type="component" value="Chromosome 6"/>
</dbReference>
<evidence type="ECO:0000313" key="2">
    <source>
        <dbReference type="EMBL" id="CAJ1965168.1"/>
    </source>
</evidence>
<reference evidence="2" key="1">
    <citation type="submission" date="2023-10" db="EMBL/GenBank/DDBJ databases">
        <authorList>
            <person name="Domelevo Entfellner J.-B."/>
        </authorList>
    </citation>
    <scope>NUCLEOTIDE SEQUENCE</scope>
</reference>
<dbReference type="EMBL" id="OY731403">
    <property type="protein sequence ID" value="CAJ1965168.1"/>
    <property type="molecule type" value="Genomic_DNA"/>
</dbReference>
<evidence type="ECO:0000313" key="3">
    <source>
        <dbReference type="Proteomes" id="UP001189624"/>
    </source>
</evidence>
<name>A0AA86SU25_9FABA</name>
<dbReference type="AlphaFoldDB" id="A0AA86SU25"/>
<accession>A0AA86SU25</accession>
<evidence type="ECO:0000256" key="1">
    <source>
        <dbReference type="SAM" id="MobiDB-lite"/>
    </source>
</evidence>
<protein>
    <submittedName>
        <fullName evidence="2">Uncharacterized protein</fullName>
    </submittedName>
</protein>
<gene>
    <name evidence="2" type="ORF">AYBTSS11_LOCUS20698</name>
</gene>
<keyword evidence="3" id="KW-1185">Reference proteome</keyword>
<feature type="compositionally biased region" description="Basic residues" evidence="1">
    <location>
        <begin position="66"/>
        <end position="88"/>
    </location>
</feature>
<sequence length="123" mass="13848">MSPPTQIHDNLDLHRTIPSPHHNPLLLHSSLTFTGTTPPPLPPKLPTVWPTTTGLSCTPPIDRHYPHLRTPSRRYRPSPRTRSPHRGSSRPLSVSHHDLRLQLAIASHSANHRVPLNCHLRVT</sequence>
<feature type="region of interest" description="Disordered" evidence="1">
    <location>
        <begin position="24"/>
        <end position="95"/>
    </location>
</feature>
<feature type="compositionally biased region" description="Low complexity" evidence="1">
    <location>
        <begin position="24"/>
        <end position="36"/>
    </location>
</feature>
<proteinExistence type="predicted"/>